<evidence type="ECO:0000313" key="1">
    <source>
        <dbReference type="EMBL" id="KWV69803.1"/>
    </source>
</evidence>
<proteinExistence type="predicted"/>
<sequence length="79" mass="8896">MDHTQMFMGKQQRYSAEGLLRGVDKLLQQTLQVRRDVLHRIGGKIRAQVLHVQVQALAAMYGKSQWVVGTFLMADAAEA</sequence>
<name>A0A109KIE4_PSEFL</name>
<gene>
    <name evidence="1" type="ORF">PFL603g_06250</name>
</gene>
<dbReference type="AlphaFoldDB" id="A0A109KIE4"/>
<protein>
    <submittedName>
        <fullName evidence="1">Uncharacterized protein</fullName>
    </submittedName>
</protein>
<dbReference type="PATRIC" id="fig|294.195.peg.6646"/>
<dbReference type="Proteomes" id="UP000063434">
    <property type="component" value="Unassembled WGS sequence"/>
</dbReference>
<evidence type="ECO:0000313" key="2">
    <source>
        <dbReference type="Proteomes" id="UP000063434"/>
    </source>
</evidence>
<accession>A0A109KIE4</accession>
<comment type="caution">
    <text evidence="1">The sequence shown here is derived from an EMBL/GenBank/DDBJ whole genome shotgun (WGS) entry which is preliminary data.</text>
</comment>
<dbReference type="EMBL" id="LCYC01000064">
    <property type="protein sequence ID" value="KWV69803.1"/>
    <property type="molecule type" value="Genomic_DNA"/>
</dbReference>
<reference evidence="1 2" key="1">
    <citation type="submission" date="2015-05" db="EMBL/GenBank/DDBJ databases">
        <title>A genomic and transcriptomic approach to investigate the blue pigment phenotype in Pseudomonas fluorescens.</title>
        <authorList>
            <person name="Andreani N.A."/>
            <person name="Cardazzo B."/>
        </authorList>
    </citation>
    <scope>NUCLEOTIDE SEQUENCE [LARGE SCALE GENOMIC DNA]</scope>
    <source>
        <strain evidence="1 2">Ps_40</strain>
    </source>
</reference>
<organism evidence="1 2">
    <name type="scientific">Pseudomonas fluorescens</name>
    <dbReference type="NCBI Taxonomy" id="294"/>
    <lineage>
        <taxon>Bacteria</taxon>
        <taxon>Pseudomonadati</taxon>
        <taxon>Pseudomonadota</taxon>
        <taxon>Gammaproteobacteria</taxon>
        <taxon>Pseudomonadales</taxon>
        <taxon>Pseudomonadaceae</taxon>
        <taxon>Pseudomonas</taxon>
    </lineage>
</organism>